<dbReference type="InterPro" id="IPR051608">
    <property type="entry name" value="RQC_Subunit_NEMF"/>
</dbReference>
<evidence type="ECO:0000259" key="10">
    <source>
        <dbReference type="Pfam" id="PF11923"/>
    </source>
</evidence>
<keyword evidence="5 7" id="KW-0175">Coiled coil</keyword>
<evidence type="ECO:0000256" key="8">
    <source>
        <dbReference type="SAM" id="MobiDB-lite"/>
    </source>
</evidence>
<feature type="region of interest" description="Disordered" evidence="8">
    <location>
        <begin position="677"/>
        <end position="696"/>
    </location>
</feature>
<feature type="region of interest" description="Disordered" evidence="8">
    <location>
        <begin position="763"/>
        <end position="883"/>
    </location>
</feature>
<dbReference type="Pfam" id="PF05833">
    <property type="entry name" value="NFACT_N"/>
    <property type="match status" value="1"/>
</dbReference>
<keyword evidence="4" id="KW-0963">Cytoplasm</keyword>
<dbReference type="Gene3D" id="2.30.310.10">
    <property type="entry name" value="ibrinogen binding protein from staphylococcus aureus domain"/>
    <property type="match status" value="1"/>
</dbReference>
<dbReference type="PANTHER" id="PTHR15239">
    <property type="entry name" value="NUCLEAR EXPORT MEDIATOR FACTOR NEMF"/>
    <property type="match status" value="1"/>
</dbReference>
<dbReference type="NCBIfam" id="NF041120">
    <property type="entry name" value="RqcH_arch"/>
    <property type="match status" value="1"/>
</dbReference>
<dbReference type="FunFam" id="2.30.310.10:FF:000001">
    <property type="entry name" value="Nuclear export mediator factor Nemf"/>
    <property type="match status" value="1"/>
</dbReference>
<dbReference type="GO" id="GO:0043023">
    <property type="term" value="F:ribosomal large subunit binding"/>
    <property type="evidence" value="ECO:0007669"/>
    <property type="project" value="TreeGrafter"/>
</dbReference>
<dbReference type="OrthoDB" id="207084at2759"/>
<evidence type="ECO:0000256" key="2">
    <source>
        <dbReference type="ARBA" id="ARBA00004496"/>
    </source>
</evidence>
<sequence length="987" mass="113257">MKTRYNTFDIVCIVTELQKLVGMRVNNIYDIDNKTYLIRFQKPEEKQVLLLESGNRIHLTNFEWPKNVAPCGFSMKLRKHLKNKRLESLSQVGVDRILDLQFGTGEAAYHVILELYDRGNMVLTDHEMTILYVLRPHTEGDKIKFAVREKYPQNRAREVLEEVTKEKILEILQKGKNGDQLKKVLVSNLEYGPSLLDHALQKQGITNAAKIGKTFDIDRDIDKVVSAIKEADILFKKAQKEPLKGYIIQKKEERAKTNANDAEYFYSNQEFHPMLFEQHSSMPYKEFDTFCMAVDEFFSTLESQKLELKAVQQEREAMKKLENVRKDHSQRLVGLEKVQEEDKKKAELITRNQELVDRTIMSVQMLLGQQMSWDNIEEVISEARTRGEPMAVAIKKLKLEINHISLLLHDPYAEPENSDESDNDDADDEDKIPSMVLDVDLDLTAFANARRYYDQKRTAAKKQQKTIESHTKALKSAERKTKQTLKDVQTITNINKVRKVYWFEKFFWFISSENYLVIAGRDQQQNEIIVKRYMKSTDIYVHADIHGASSVVIKNPTGLPVPPKTLNEAGTMAICYSVAWDAKVVTNAYWVWGEQVSKTAPTGEYLSTGSFMIRGKKNFLPPSHLILGLSFLFRLEDGSIEKHIGERKILAAEDDALSVQGGEASKDDDVEVPILDESDEEAEKQENEVIDEDQKLDEKIDRIELEDLEEKNEHSSDSEEESKFPDTHIKIQHFGGTRHILAEPVIKEEETIDEENIIYLGDDKPILLKPNQNKSRSRGASESSYKDKNHIQRPNSDQSTKQQPQSKRGQKSKLKKIKEKYKDQDEEERQMRMEILQSSGTQKDTKKSKKGGKESLSKNTKKEPRVPRPQEPKEPNEIDDDEPTVQADVEMINALTGIPLEGDELLFAVPVIAPYNTLTNYKFKVKLTPGTARKGKAAKTAVSMFLKDRSITQREKDLLKAVKDDQLARNLPGKVKLSAPKMQNLRK</sequence>
<keyword evidence="6" id="KW-0539">Nucleus</keyword>
<dbReference type="GO" id="GO:1990112">
    <property type="term" value="C:RQC complex"/>
    <property type="evidence" value="ECO:0007669"/>
    <property type="project" value="TreeGrafter"/>
</dbReference>
<feature type="compositionally biased region" description="Polar residues" evidence="8">
    <location>
        <begin position="792"/>
        <end position="807"/>
    </location>
</feature>
<evidence type="ECO:0000256" key="7">
    <source>
        <dbReference type="SAM" id="Coils"/>
    </source>
</evidence>
<feature type="compositionally biased region" description="Basic and acidic residues" evidence="8">
    <location>
        <begin position="684"/>
        <end position="696"/>
    </location>
</feature>
<dbReference type="Proteomes" id="UP001152799">
    <property type="component" value="Chromosome 2"/>
</dbReference>
<comment type="similarity">
    <text evidence="3">Belongs to the NEMF family.</text>
</comment>
<dbReference type="PANTHER" id="PTHR15239:SF6">
    <property type="entry name" value="RIBOSOME QUALITY CONTROL COMPLEX SUBUNIT NEMF"/>
    <property type="match status" value="1"/>
</dbReference>
<feature type="compositionally biased region" description="Basic residues" evidence="8">
    <location>
        <begin position="808"/>
        <end position="819"/>
    </location>
</feature>
<dbReference type="GO" id="GO:0000049">
    <property type="term" value="F:tRNA binding"/>
    <property type="evidence" value="ECO:0007669"/>
    <property type="project" value="TreeGrafter"/>
</dbReference>
<keyword evidence="12" id="KW-1185">Reference proteome</keyword>
<evidence type="ECO:0000313" key="12">
    <source>
        <dbReference type="Proteomes" id="UP001152799"/>
    </source>
</evidence>
<proteinExistence type="inferred from homology"/>
<dbReference type="EMBL" id="OU892278">
    <property type="protein sequence ID" value="CAH1126558.1"/>
    <property type="molecule type" value="Genomic_DNA"/>
</dbReference>
<dbReference type="GO" id="GO:0005634">
    <property type="term" value="C:nucleus"/>
    <property type="evidence" value="ECO:0007669"/>
    <property type="project" value="UniProtKB-SubCell"/>
</dbReference>
<evidence type="ECO:0000256" key="3">
    <source>
        <dbReference type="ARBA" id="ARBA00008318"/>
    </source>
</evidence>
<accession>A0A9P0DHF8</accession>
<evidence type="ECO:0000256" key="5">
    <source>
        <dbReference type="ARBA" id="ARBA00023054"/>
    </source>
</evidence>
<feature type="domain" description="NFACT protein C-terminal" evidence="10">
    <location>
        <begin position="887"/>
        <end position="977"/>
    </location>
</feature>
<evidence type="ECO:0008006" key="13">
    <source>
        <dbReference type="Google" id="ProtNLM"/>
    </source>
</evidence>
<evidence type="ECO:0000256" key="6">
    <source>
        <dbReference type="ARBA" id="ARBA00023242"/>
    </source>
</evidence>
<feature type="compositionally biased region" description="Acidic residues" evidence="8">
    <location>
        <begin position="416"/>
        <end position="430"/>
    </location>
</feature>
<feature type="region of interest" description="Disordered" evidence="8">
    <location>
        <begin position="410"/>
        <end position="430"/>
    </location>
</feature>
<dbReference type="InterPro" id="IPR008532">
    <property type="entry name" value="NFACT_RNA-bd"/>
</dbReference>
<name>A0A9P0DHF8_9CUCU</name>
<dbReference type="GO" id="GO:0072344">
    <property type="term" value="P:rescue of stalled ribosome"/>
    <property type="evidence" value="ECO:0007669"/>
    <property type="project" value="TreeGrafter"/>
</dbReference>
<evidence type="ECO:0000259" key="9">
    <source>
        <dbReference type="Pfam" id="PF05670"/>
    </source>
</evidence>
<dbReference type="GO" id="GO:0005737">
    <property type="term" value="C:cytoplasm"/>
    <property type="evidence" value="ECO:0007669"/>
    <property type="project" value="UniProtKB-SubCell"/>
</dbReference>
<comment type="subcellular location">
    <subcellularLocation>
        <location evidence="2">Cytoplasm</location>
    </subcellularLocation>
    <subcellularLocation>
        <location evidence="1">Nucleus</location>
    </subcellularLocation>
</comment>
<dbReference type="AlphaFoldDB" id="A0A9P0DHF8"/>
<feature type="coiled-coil region" evidence="7">
    <location>
        <begin position="301"/>
        <end position="358"/>
    </location>
</feature>
<gene>
    <name evidence="11" type="ORF">CEUTPL_LOCUS5405</name>
</gene>
<dbReference type="InterPro" id="IPR021846">
    <property type="entry name" value="NFACT-C"/>
</dbReference>
<evidence type="ECO:0000256" key="1">
    <source>
        <dbReference type="ARBA" id="ARBA00004123"/>
    </source>
</evidence>
<protein>
    <recommendedName>
        <fullName evidence="13">Nuclear export mediator factor NEMF</fullName>
    </recommendedName>
</protein>
<feature type="domain" description="NFACT RNA-binding" evidence="9">
    <location>
        <begin position="505"/>
        <end position="615"/>
    </location>
</feature>
<organism evidence="11 12">
    <name type="scientific">Ceutorhynchus assimilis</name>
    <name type="common">cabbage seed weevil</name>
    <dbReference type="NCBI Taxonomy" id="467358"/>
    <lineage>
        <taxon>Eukaryota</taxon>
        <taxon>Metazoa</taxon>
        <taxon>Ecdysozoa</taxon>
        <taxon>Arthropoda</taxon>
        <taxon>Hexapoda</taxon>
        <taxon>Insecta</taxon>
        <taxon>Pterygota</taxon>
        <taxon>Neoptera</taxon>
        <taxon>Endopterygota</taxon>
        <taxon>Coleoptera</taxon>
        <taxon>Polyphaga</taxon>
        <taxon>Cucujiformia</taxon>
        <taxon>Curculionidae</taxon>
        <taxon>Ceutorhynchinae</taxon>
        <taxon>Ceutorhynchus</taxon>
    </lineage>
</organism>
<evidence type="ECO:0000313" key="11">
    <source>
        <dbReference type="EMBL" id="CAH1126558.1"/>
    </source>
</evidence>
<feature type="region of interest" description="Disordered" evidence="8">
    <location>
        <begin position="707"/>
        <end position="726"/>
    </location>
</feature>
<evidence type="ECO:0000256" key="4">
    <source>
        <dbReference type="ARBA" id="ARBA00022490"/>
    </source>
</evidence>
<feature type="compositionally biased region" description="Basic and acidic residues" evidence="8">
    <location>
        <begin position="851"/>
        <end position="876"/>
    </location>
</feature>
<reference evidence="11" key="1">
    <citation type="submission" date="2022-01" db="EMBL/GenBank/DDBJ databases">
        <authorList>
            <person name="King R."/>
        </authorList>
    </citation>
    <scope>NUCLEOTIDE SEQUENCE</scope>
</reference>
<dbReference type="GO" id="GO:1990116">
    <property type="term" value="P:ribosome-associated ubiquitin-dependent protein catabolic process"/>
    <property type="evidence" value="ECO:0007669"/>
    <property type="project" value="TreeGrafter"/>
</dbReference>
<dbReference type="Pfam" id="PF11923">
    <property type="entry name" value="NFACT-C"/>
    <property type="match status" value="1"/>
</dbReference>
<dbReference type="Pfam" id="PF05670">
    <property type="entry name" value="NFACT-R_1"/>
    <property type="match status" value="1"/>
</dbReference>
<feature type="compositionally biased region" description="Polar residues" evidence="8">
    <location>
        <begin position="770"/>
        <end position="783"/>
    </location>
</feature>